<proteinExistence type="predicted"/>
<dbReference type="AlphaFoldDB" id="A0A412IMU3"/>
<dbReference type="Proteomes" id="UP000283341">
    <property type="component" value="Unassembled WGS sequence"/>
</dbReference>
<feature type="region of interest" description="Disordered" evidence="2">
    <location>
        <begin position="958"/>
        <end position="978"/>
    </location>
</feature>
<accession>A0A412IMU3</accession>
<dbReference type="PANTHER" id="PTHR13817">
    <property type="entry name" value="TITIN"/>
    <property type="match status" value="1"/>
</dbReference>
<evidence type="ECO:0000256" key="2">
    <source>
        <dbReference type="SAM" id="MobiDB-lite"/>
    </source>
</evidence>
<dbReference type="EMBL" id="QRVJ01000002">
    <property type="protein sequence ID" value="RGS39240.1"/>
    <property type="molecule type" value="Genomic_DNA"/>
</dbReference>
<feature type="compositionally biased region" description="Acidic residues" evidence="2">
    <location>
        <begin position="962"/>
        <end position="971"/>
    </location>
</feature>
<dbReference type="InterPro" id="IPR013783">
    <property type="entry name" value="Ig-like_fold"/>
</dbReference>
<evidence type="ECO:0000256" key="1">
    <source>
        <dbReference type="ARBA" id="ARBA00022737"/>
    </source>
</evidence>
<sequence>MCFLISFPSCEEETEPLAYAPTLAIEQATETTRSSATLAGNVVRNPNSQAKFEIGFLISTSQSMADTQTVTAQASGGNEHYAGQVKGLTPGTDYYFCLYAKSGRSLVKSEVQRFRTVEATAPVLSETLMESKDEQSAIFRSGIVDDGGYAVSAKGFAYKVYVEGESSPTINNDLTVRIPEESETFTATATELQPNTAYMVRAFATNQTGTGYGEAIIITTEKQRIPLLTLEQTVSQLTGNSAELTANLTDDQGFEIKQRGFCWSTESRQPTIDLEENTLVVAGTQTGTFSGTISNLSPKTRYYVRAFAENEKGVGYSAPIELTTDELQMASLTRLAVVDLTTSSVTITAQMETSANAVIIEKGICWGSKPEPTILDNPIVSKETGNLIKAVISNLSESTTYYAAAYATTRDGTFYSAPLQFNTAGTSKPVVSSPVIGDISETGAKATASVTDNGGSKITEKGICWVISTASNREPAKENTEGKYLADESAENSISIQMDKLTKGTRYFVRSYAINKNGVTYSATKEFTTHETFAPAVSGVKLSEISETAATVTATITSDGGATVEEKGVCYHTDKATPPTIDHLKVISTAQGNNISSRLTNLSKGTLYYVRAYAKNKNGVAYSQTVSELKTSTLVAPSVSSLTVTDIKDDNARARAMISSDGGATITERGFVWSMGENGSPTIDKGSYTGKVVSTTAGTSLSFEAVMQQPAMQHSTSYSVRAYATNSAGTGYSSSISFVTGSSSVPTNGEVTFSNITGKGVIMKARISSNGGASITKAGFVWTRTQSWGLEENGTHANGTISGNDITLSVDTLVHNSTYYVMAWSENKNGRSYSNLFSFQTDKMPPGEDDNQPPIQVTGKIPTMNEVTCTGRYKNRLEITSSVADNGQQPVTASGFVWSATNSEPTQGGEGCTDVPVTLDKDALKAVITGLAINTTYYIRSYAVNKKGTGYSNTAYITTEAEKDEPGEDDNNPPVPPR</sequence>
<comment type="caution">
    <text evidence="4">The sequence shown here is derived from an EMBL/GenBank/DDBJ whole genome shotgun (WGS) entry which is preliminary data.</text>
</comment>
<organism evidence="4 5">
    <name type="scientific">Bacteroides cellulosilyticus</name>
    <dbReference type="NCBI Taxonomy" id="246787"/>
    <lineage>
        <taxon>Bacteria</taxon>
        <taxon>Pseudomonadati</taxon>
        <taxon>Bacteroidota</taxon>
        <taxon>Bacteroidia</taxon>
        <taxon>Bacteroidales</taxon>
        <taxon>Bacteroidaceae</taxon>
        <taxon>Bacteroides</taxon>
    </lineage>
</organism>
<dbReference type="PROSITE" id="PS50853">
    <property type="entry name" value="FN3"/>
    <property type="match status" value="3"/>
</dbReference>
<evidence type="ECO:0000259" key="3">
    <source>
        <dbReference type="PROSITE" id="PS50853"/>
    </source>
</evidence>
<keyword evidence="1" id="KW-0677">Repeat</keyword>
<evidence type="ECO:0000313" key="5">
    <source>
        <dbReference type="Proteomes" id="UP000283341"/>
    </source>
</evidence>
<dbReference type="CDD" id="cd00063">
    <property type="entry name" value="FN3"/>
    <property type="match status" value="1"/>
</dbReference>
<evidence type="ECO:0000313" key="4">
    <source>
        <dbReference type="EMBL" id="RGS39240.1"/>
    </source>
</evidence>
<reference evidence="4 5" key="1">
    <citation type="submission" date="2018-08" db="EMBL/GenBank/DDBJ databases">
        <title>A genome reference for cultivated species of the human gut microbiota.</title>
        <authorList>
            <person name="Zou Y."/>
            <person name="Xue W."/>
            <person name="Luo G."/>
        </authorList>
    </citation>
    <scope>NUCLEOTIDE SEQUENCE [LARGE SCALE GENOMIC DNA]</scope>
    <source>
        <strain evidence="4 5">AF22-3AC</strain>
    </source>
</reference>
<dbReference type="SMART" id="SM00060">
    <property type="entry name" value="FN3"/>
    <property type="match status" value="7"/>
</dbReference>
<feature type="domain" description="Fibronectin type-III" evidence="3">
    <location>
        <begin position="331"/>
        <end position="429"/>
    </location>
</feature>
<dbReference type="SUPFAM" id="SSF49265">
    <property type="entry name" value="Fibronectin type III"/>
    <property type="match status" value="5"/>
</dbReference>
<gene>
    <name evidence="4" type="ORF">DWX97_04800</name>
</gene>
<dbReference type="PANTHER" id="PTHR13817:SF166">
    <property type="entry name" value="NEURONAL IGCAM-RELATED"/>
    <property type="match status" value="1"/>
</dbReference>
<dbReference type="InterPro" id="IPR050964">
    <property type="entry name" value="Striated_Muscle_Regulatory"/>
</dbReference>
<dbReference type="Gene3D" id="2.60.40.10">
    <property type="entry name" value="Immunoglobulins"/>
    <property type="match status" value="3"/>
</dbReference>
<dbReference type="InterPro" id="IPR036116">
    <property type="entry name" value="FN3_sf"/>
</dbReference>
<feature type="domain" description="Fibronectin type-III" evidence="3">
    <location>
        <begin position="536"/>
        <end position="638"/>
    </location>
</feature>
<feature type="domain" description="Fibronectin type-III" evidence="3">
    <location>
        <begin position="226"/>
        <end position="327"/>
    </location>
</feature>
<name>A0A412IMU3_9BACE</name>
<dbReference type="InterPro" id="IPR003961">
    <property type="entry name" value="FN3_dom"/>
</dbReference>
<protein>
    <recommendedName>
        <fullName evidence="3">Fibronectin type-III domain-containing protein</fullName>
    </recommendedName>
</protein>